<dbReference type="PRINTS" id="PR00633">
    <property type="entry name" value="RCCNDNSATION"/>
</dbReference>
<dbReference type="PANTHER" id="PTHR45982">
    <property type="entry name" value="REGULATOR OF CHROMOSOME CONDENSATION"/>
    <property type="match status" value="1"/>
</dbReference>
<dbReference type="EMBL" id="JACHLK010000002">
    <property type="protein sequence ID" value="MBB6558996.1"/>
    <property type="molecule type" value="Genomic_DNA"/>
</dbReference>
<accession>A0A7X0PCG8</accession>
<gene>
    <name evidence="2" type="ORF">HNP48_001660</name>
</gene>
<dbReference type="SUPFAM" id="SSF50985">
    <property type="entry name" value="RCC1/BLIP-II"/>
    <property type="match status" value="3"/>
</dbReference>
<dbReference type="RefSeq" id="WP_221480119.1">
    <property type="nucleotide sequence ID" value="NZ_JACHLK010000002.1"/>
</dbReference>
<feature type="signal peptide" evidence="1">
    <location>
        <begin position="1"/>
        <end position="29"/>
    </location>
</feature>
<dbReference type="InterPro" id="IPR000408">
    <property type="entry name" value="Reg_chr_condens"/>
</dbReference>
<comment type="caution">
    <text evidence="2">The sequence shown here is derived from an EMBL/GenBank/DDBJ whole genome shotgun (WGS) entry which is preliminary data.</text>
</comment>
<dbReference type="Pfam" id="PF13540">
    <property type="entry name" value="RCC1_2"/>
    <property type="match status" value="1"/>
</dbReference>
<dbReference type="InterPro" id="IPR009091">
    <property type="entry name" value="RCC1/BLIP-II"/>
</dbReference>
<protein>
    <submittedName>
        <fullName evidence="2">Alpha-tubulin suppressor-like RCC1 family protein</fullName>
    </submittedName>
</protein>
<keyword evidence="1" id="KW-0732">Signal</keyword>
<dbReference type="PROSITE" id="PS50012">
    <property type="entry name" value="RCC1_3"/>
    <property type="match status" value="3"/>
</dbReference>
<dbReference type="Proteomes" id="UP000575083">
    <property type="component" value="Unassembled WGS sequence"/>
</dbReference>
<proteinExistence type="predicted"/>
<name>A0A7X0PCG8_9BURK</name>
<evidence type="ECO:0000256" key="1">
    <source>
        <dbReference type="SAM" id="SignalP"/>
    </source>
</evidence>
<dbReference type="AlphaFoldDB" id="A0A7X0PCG8"/>
<sequence>MMQRRNPTGLASRFIALLVLLALATAAQSQTIATGARHGLALQADGSVLAWGDNRLGQLGQGRTLYAETAREIPLPAKAVAVQASATNALVLDEQGNIWSWGTNRRGELGDGTRADRATPQIVFRNAAQIAINGGASSPTFVLDKDGQPWQWGPVPGGGELLAPTRSAQVPVRLVKVEPRGRTVSALDEQGVVWSWGEGVACADSPGKTGPVAMRGLPPIRDFWISYSALRAAGTPADGTPLTIVNAVDRDGNVWKWGSEASYGFMGYGPAEIRRYCPAVRTPDAADWTLPMPLVPPYIPAELVSAGVAITRVLGMNIERAVASQNSSTLGLTQDGELWHWDSQGPGTKIHREALDVVDASNYSAGDRHGTLGLVYVTRSGKVYAKGSNLFLHLAIASGEVDSVSGPQKVQLPGPAVSVHANASGSYVLLKDGRVFHWGYGTAQYKPFASLNRYAVPQAPVELDLPAPAVKLAVGERRWMALAANGDVWSTDVTAVGNEYKEPVWFQRLLVTRASGLPAAKDLVVGGAGGAILGVDGTLWNVPAQAVPYPHAETRPPVFLPFQYGGLPKVRQVAMVLGRYGEAHFALDAQGQVWFRGRESFGLSGAVDTGTTTGLDVPAPFVRPLPGKAVSVHAGGGSFCAVLEDGSAQCYGKIFNEHLGMRFTLHAPIREVSIGADGTQGGTVHFRLSGGAVWAWGHGQWGQLGAGTHAHAFDPVPLVSESGTADLDLDPGTPDAAATARPPFRVKTQLSGNLRALSLRSEVFGSAGAPAGSNVYAMAAPASGAPGVWVQLDAQGLWGPLRWPVPAVASNAQLTGEAQSLALANILRQLPGTGLEGLRVYVGYGSDAQEMMAARRFRAVLDLVADPCPENLCTPAYR</sequence>
<dbReference type="InterPro" id="IPR051553">
    <property type="entry name" value="Ran_GTPase-activating"/>
</dbReference>
<evidence type="ECO:0000313" key="3">
    <source>
        <dbReference type="Proteomes" id="UP000575083"/>
    </source>
</evidence>
<dbReference type="PANTHER" id="PTHR45982:SF1">
    <property type="entry name" value="REGULATOR OF CHROMOSOME CONDENSATION"/>
    <property type="match status" value="1"/>
</dbReference>
<feature type="chain" id="PRO_5030963570" evidence="1">
    <location>
        <begin position="30"/>
        <end position="878"/>
    </location>
</feature>
<evidence type="ECO:0000313" key="2">
    <source>
        <dbReference type="EMBL" id="MBB6558996.1"/>
    </source>
</evidence>
<dbReference type="Gene3D" id="2.130.10.30">
    <property type="entry name" value="Regulator of chromosome condensation 1/beta-lactamase-inhibitor protein II"/>
    <property type="match status" value="3"/>
</dbReference>
<dbReference type="Pfam" id="PF00415">
    <property type="entry name" value="RCC1"/>
    <property type="match status" value="2"/>
</dbReference>
<organism evidence="2 3">
    <name type="scientific">Acidovorax soli</name>
    <dbReference type="NCBI Taxonomy" id="592050"/>
    <lineage>
        <taxon>Bacteria</taxon>
        <taxon>Pseudomonadati</taxon>
        <taxon>Pseudomonadota</taxon>
        <taxon>Betaproteobacteria</taxon>
        <taxon>Burkholderiales</taxon>
        <taxon>Comamonadaceae</taxon>
        <taxon>Acidovorax</taxon>
    </lineage>
</organism>
<reference evidence="2 3" key="1">
    <citation type="submission" date="2020-08" db="EMBL/GenBank/DDBJ databases">
        <title>Functional genomics of gut bacteria from endangered species of beetles.</title>
        <authorList>
            <person name="Carlos-Shanley C."/>
        </authorList>
    </citation>
    <scope>NUCLEOTIDE SEQUENCE [LARGE SCALE GENOMIC DNA]</scope>
    <source>
        <strain evidence="2 3">S00198</strain>
    </source>
</reference>
<keyword evidence="3" id="KW-1185">Reference proteome</keyword>
<dbReference type="PROSITE" id="PS00626">
    <property type="entry name" value="RCC1_2"/>
    <property type="match status" value="1"/>
</dbReference>